<dbReference type="SMART" id="SM00248">
    <property type="entry name" value="ANK"/>
    <property type="match status" value="4"/>
</dbReference>
<evidence type="ECO:0000256" key="1">
    <source>
        <dbReference type="SAM" id="Phobius"/>
    </source>
</evidence>
<keyword evidence="1" id="KW-0812">Transmembrane</keyword>
<dbReference type="InterPro" id="IPR036770">
    <property type="entry name" value="Ankyrin_rpt-contain_sf"/>
</dbReference>
<organism evidence="2 3">
    <name type="scientific">Cannabis sativa</name>
    <name type="common">Hemp</name>
    <name type="synonym">Marijuana</name>
    <dbReference type="NCBI Taxonomy" id="3483"/>
    <lineage>
        <taxon>Eukaryota</taxon>
        <taxon>Viridiplantae</taxon>
        <taxon>Streptophyta</taxon>
        <taxon>Embryophyta</taxon>
        <taxon>Tracheophyta</taxon>
        <taxon>Spermatophyta</taxon>
        <taxon>Magnoliopsida</taxon>
        <taxon>eudicotyledons</taxon>
        <taxon>Gunneridae</taxon>
        <taxon>Pentapetalae</taxon>
        <taxon>rosids</taxon>
        <taxon>fabids</taxon>
        <taxon>Rosales</taxon>
        <taxon>Cannabaceae</taxon>
        <taxon>Cannabis</taxon>
    </lineage>
</organism>
<dbReference type="EMBL" id="JAATIQ010000373">
    <property type="protein sequence ID" value="KAF4358944.1"/>
    <property type="molecule type" value="Genomic_DNA"/>
</dbReference>
<gene>
    <name evidence="2" type="ORF">G4B88_018182</name>
</gene>
<feature type="transmembrane region" description="Helical" evidence="1">
    <location>
        <begin position="420"/>
        <end position="440"/>
    </location>
</feature>
<dbReference type="SUPFAM" id="SSF48403">
    <property type="entry name" value="Ankyrin repeat"/>
    <property type="match status" value="2"/>
</dbReference>
<reference evidence="2 3" key="1">
    <citation type="journal article" date="2020" name="bioRxiv">
        <title>Sequence and annotation of 42 cannabis genomes reveals extensive copy number variation in cannabinoid synthesis and pathogen resistance genes.</title>
        <authorList>
            <person name="Mckernan K.J."/>
            <person name="Helbert Y."/>
            <person name="Kane L.T."/>
            <person name="Ebling H."/>
            <person name="Zhang L."/>
            <person name="Liu B."/>
            <person name="Eaton Z."/>
            <person name="Mclaughlin S."/>
            <person name="Kingan S."/>
            <person name="Baybayan P."/>
            <person name="Concepcion G."/>
            <person name="Jordan M."/>
            <person name="Riva A."/>
            <person name="Barbazuk W."/>
            <person name="Harkins T."/>
        </authorList>
    </citation>
    <scope>NUCLEOTIDE SEQUENCE [LARGE SCALE GENOMIC DNA]</scope>
    <source>
        <strain evidence="3">cv. Jamaican Lion 4</strain>
        <tissue evidence="2">Leaf</tissue>
    </source>
</reference>
<dbReference type="Gene3D" id="1.25.40.20">
    <property type="entry name" value="Ankyrin repeat-containing domain"/>
    <property type="match status" value="2"/>
</dbReference>
<evidence type="ECO:0000313" key="2">
    <source>
        <dbReference type="EMBL" id="KAF4358944.1"/>
    </source>
</evidence>
<feature type="transmembrane region" description="Helical" evidence="1">
    <location>
        <begin position="488"/>
        <end position="511"/>
    </location>
</feature>
<dbReference type="AlphaFoldDB" id="A0A7J6EKP7"/>
<keyword evidence="1" id="KW-0472">Membrane</keyword>
<protein>
    <recommendedName>
        <fullName evidence="4">PGG domain-containing protein</fullName>
    </recommendedName>
</protein>
<sequence>MGANKRMRPLPYLISPDSKEAQEKNHSICIALYNVALNNDWKAAEKIISADTRVKTAAITKLEETILHVAVGAQNVEFVEKLLKWLSDEDVLLQDSRENTAFSYAAASGNVMIAQLLMRKNEGLPFIRGGEGVSPLYLAASFGRAQMASFLYPKTIHILQVGERKGLFLQCINFGIYDLALKMFKEDISLVRARDLSNNTALHILAGKPKAFPEQNKYIWMKHLMKSSNNDDHHDHMKESSNEALKLMRELWRETLNNKDENCFRQIIDTPSKLLFDATESGNFMFLFELIRVCPDLLIERNEDDQTIFHVAALKGHKRIFNLIHEIGFKKDIITSMEDKFGNNLLHLAGTFVASSHEYDYGMRKILQLRQEFEWFKEVKKVVEPYYIEKKNSEGLTAQDLFNKTHKTLFGNVEDWIKSTSSLCMTLSTIIIIGIFIVSFNNNNGPIISGRVSSPLLISSLFASTISLITFSCTLITTYWYGNNMDTLILLFIVGIAALFVSVMTMVVSCARKFTQV</sequence>
<comment type="caution">
    <text evidence="2">The sequence shown here is derived from an EMBL/GenBank/DDBJ whole genome shotgun (WGS) entry which is preliminary data.</text>
</comment>
<keyword evidence="3" id="KW-1185">Reference proteome</keyword>
<dbReference type="PANTHER" id="PTHR24177:SF356">
    <property type="entry name" value="ANKYRIN REPEAT PLANT-LIKE PROTEIN"/>
    <property type="match status" value="1"/>
</dbReference>
<accession>A0A7J6EKP7</accession>
<evidence type="ECO:0000313" key="3">
    <source>
        <dbReference type="Proteomes" id="UP000583929"/>
    </source>
</evidence>
<proteinExistence type="predicted"/>
<keyword evidence="1" id="KW-1133">Transmembrane helix</keyword>
<evidence type="ECO:0008006" key="4">
    <source>
        <dbReference type="Google" id="ProtNLM"/>
    </source>
</evidence>
<name>A0A7J6EKP7_CANSA</name>
<dbReference type="PANTHER" id="PTHR24177">
    <property type="entry name" value="CASKIN"/>
    <property type="match status" value="1"/>
</dbReference>
<dbReference type="InterPro" id="IPR002110">
    <property type="entry name" value="Ankyrin_rpt"/>
</dbReference>
<dbReference type="Proteomes" id="UP000583929">
    <property type="component" value="Unassembled WGS sequence"/>
</dbReference>
<dbReference type="Pfam" id="PF12796">
    <property type="entry name" value="Ank_2"/>
    <property type="match status" value="1"/>
</dbReference>
<dbReference type="GO" id="GO:0016020">
    <property type="term" value="C:membrane"/>
    <property type="evidence" value="ECO:0007669"/>
    <property type="project" value="TreeGrafter"/>
</dbReference>
<feature type="transmembrane region" description="Helical" evidence="1">
    <location>
        <begin position="461"/>
        <end position="482"/>
    </location>
</feature>